<reference evidence="4 5" key="1">
    <citation type="submission" date="2019-02" db="EMBL/GenBank/DDBJ databases">
        <title>Deep-cultivation of Planctomycetes and their phenomic and genomic characterization uncovers novel biology.</title>
        <authorList>
            <person name="Wiegand S."/>
            <person name="Jogler M."/>
            <person name="Boedeker C."/>
            <person name="Pinto D."/>
            <person name="Vollmers J."/>
            <person name="Rivas-Marin E."/>
            <person name="Kohn T."/>
            <person name="Peeters S.H."/>
            <person name="Heuer A."/>
            <person name="Rast P."/>
            <person name="Oberbeckmann S."/>
            <person name="Bunk B."/>
            <person name="Jeske O."/>
            <person name="Meyerdierks A."/>
            <person name="Storesund J.E."/>
            <person name="Kallscheuer N."/>
            <person name="Luecker S."/>
            <person name="Lage O.M."/>
            <person name="Pohl T."/>
            <person name="Merkel B.J."/>
            <person name="Hornburger P."/>
            <person name="Mueller R.-W."/>
            <person name="Bruemmer F."/>
            <person name="Labrenz M."/>
            <person name="Spormann A.M."/>
            <person name="Op den Camp H."/>
            <person name="Overmann J."/>
            <person name="Amann R."/>
            <person name="Jetten M.S.M."/>
            <person name="Mascher T."/>
            <person name="Medema M.H."/>
            <person name="Devos D.P."/>
            <person name="Kaster A.-K."/>
            <person name="Ovreas L."/>
            <person name="Rohde M."/>
            <person name="Galperin M.Y."/>
            <person name="Jogler C."/>
        </authorList>
    </citation>
    <scope>NUCLEOTIDE SEQUENCE [LARGE SCALE GENOMIC DNA]</scope>
    <source>
        <strain evidence="4 5">Spb1</strain>
    </source>
</reference>
<dbReference type="InterPro" id="IPR001789">
    <property type="entry name" value="Sig_transdc_resp-reg_receiver"/>
</dbReference>
<evidence type="ECO:0000259" key="3">
    <source>
        <dbReference type="PROSITE" id="PS51832"/>
    </source>
</evidence>
<accession>A0A518GLL7</accession>
<dbReference type="SUPFAM" id="SSF109604">
    <property type="entry name" value="HD-domain/PDEase-like"/>
    <property type="match status" value="1"/>
</dbReference>
<name>A0A518GLL7_9PLAN</name>
<keyword evidence="1" id="KW-0597">Phosphoprotein</keyword>
<dbReference type="Gene3D" id="3.40.50.2300">
    <property type="match status" value="1"/>
</dbReference>
<dbReference type="PANTHER" id="PTHR45228">
    <property type="entry name" value="CYCLIC DI-GMP PHOSPHODIESTERASE TM_0186-RELATED"/>
    <property type="match status" value="1"/>
</dbReference>
<sequence length="337" mass="37838">MKILIVDDDDMILEMLEHTLVPAGYEVLRAHNGTMALEILSQEPCRLVISDWDMPGMSGIDLCRAVRSQDFVSYVYVLLLTSHNSRESLVEGMIAGADDFVNKPFDPEELLVRLRAGVRVLSLETREVLIHSLAKLTESRDPDTGHHLERVQHYSRVLADELSRSERYRDMIDAEFIRLVFLTSPLHDIGKVGVPDSVLLKPGKLTSEEFEVMKRHTTLGSETLSSALERMPEARFLQVARDIAASHHEKFDGSGYPAGLKGTEIPLAARIVALADVYDALTTKRVYKEACSPEVTREIIVNSSGTHFDPDVVDAFISCEHMFDVIREQFMDISKLS</sequence>
<dbReference type="PANTHER" id="PTHR45228:SF5">
    <property type="entry name" value="CYCLIC DI-GMP PHOSPHODIESTERASE VC_1348-RELATED"/>
    <property type="match status" value="1"/>
</dbReference>
<evidence type="ECO:0000313" key="5">
    <source>
        <dbReference type="Proteomes" id="UP000315349"/>
    </source>
</evidence>
<dbReference type="EC" id="3.1.4.52" evidence="4"/>
<dbReference type="OrthoDB" id="9804747at2"/>
<keyword evidence="5" id="KW-1185">Reference proteome</keyword>
<dbReference type="SMART" id="SM00471">
    <property type="entry name" value="HDc"/>
    <property type="match status" value="1"/>
</dbReference>
<dbReference type="EMBL" id="CP036299">
    <property type="protein sequence ID" value="QDV29552.1"/>
    <property type="molecule type" value="Genomic_DNA"/>
</dbReference>
<evidence type="ECO:0000259" key="2">
    <source>
        <dbReference type="PROSITE" id="PS50110"/>
    </source>
</evidence>
<dbReference type="PROSITE" id="PS50110">
    <property type="entry name" value="RESPONSE_REGULATORY"/>
    <property type="match status" value="1"/>
</dbReference>
<dbReference type="CDD" id="cd17574">
    <property type="entry name" value="REC_OmpR"/>
    <property type="match status" value="1"/>
</dbReference>
<dbReference type="InterPro" id="IPR003607">
    <property type="entry name" value="HD/PDEase_dom"/>
</dbReference>
<dbReference type="GO" id="GO:0000160">
    <property type="term" value="P:phosphorelay signal transduction system"/>
    <property type="evidence" value="ECO:0007669"/>
    <property type="project" value="InterPro"/>
</dbReference>
<dbReference type="RefSeq" id="WP_145297574.1">
    <property type="nucleotide sequence ID" value="NZ_CP036299.1"/>
</dbReference>
<organism evidence="4 5">
    <name type="scientific">Planctopirus ephydatiae</name>
    <dbReference type="NCBI Taxonomy" id="2528019"/>
    <lineage>
        <taxon>Bacteria</taxon>
        <taxon>Pseudomonadati</taxon>
        <taxon>Planctomycetota</taxon>
        <taxon>Planctomycetia</taxon>
        <taxon>Planctomycetales</taxon>
        <taxon>Planctomycetaceae</taxon>
        <taxon>Planctopirus</taxon>
    </lineage>
</organism>
<proteinExistence type="predicted"/>
<dbReference type="CDD" id="cd00077">
    <property type="entry name" value="HDc"/>
    <property type="match status" value="1"/>
</dbReference>
<feature type="domain" description="HD-GYP" evidence="3">
    <location>
        <begin position="122"/>
        <end position="332"/>
    </location>
</feature>
<dbReference type="Pfam" id="PF00072">
    <property type="entry name" value="Response_reg"/>
    <property type="match status" value="1"/>
</dbReference>
<dbReference type="AlphaFoldDB" id="A0A518GLL7"/>
<protein>
    <submittedName>
        <fullName evidence="4">Cyclic di-GMP phosphodiesterase response regulator RpfG</fullName>
        <ecNumber evidence="4">3.1.4.52</ecNumber>
    </submittedName>
</protein>
<feature type="modified residue" description="4-aspartylphosphate" evidence="1">
    <location>
        <position position="51"/>
    </location>
</feature>
<dbReference type="Gene3D" id="1.10.3210.10">
    <property type="entry name" value="Hypothetical protein af1432"/>
    <property type="match status" value="1"/>
</dbReference>
<evidence type="ECO:0000256" key="1">
    <source>
        <dbReference type="PROSITE-ProRule" id="PRU00169"/>
    </source>
</evidence>
<gene>
    <name evidence="4" type="primary">rpfG_2</name>
    <name evidence="4" type="ORF">Spb1_14630</name>
</gene>
<dbReference type="SUPFAM" id="SSF52172">
    <property type="entry name" value="CheY-like"/>
    <property type="match status" value="1"/>
</dbReference>
<dbReference type="Proteomes" id="UP000315349">
    <property type="component" value="Chromosome"/>
</dbReference>
<dbReference type="GO" id="GO:0071111">
    <property type="term" value="F:cyclic-guanylate-specific phosphodiesterase activity"/>
    <property type="evidence" value="ECO:0007669"/>
    <property type="project" value="UniProtKB-EC"/>
</dbReference>
<keyword evidence="4" id="KW-0378">Hydrolase</keyword>
<feature type="domain" description="Response regulatory" evidence="2">
    <location>
        <begin position="2"/>
        <end position="118"/>
    </location>
</feature>
<dbReference type="InterPro" id="IPR037522">
    <property type="entry name" value="HD_GYP_dom"/>
</dbReference>
<evidence type="ECO:0000313" key="4">
    <source>
        <dbReference type="EMBL" id="QDV29552.1"/>
    </source>
</evidence>
<dbReference type="InterPro" id="IPR011006">
    <property type="entry name" value="CheY-like_superfamily"/>
</dbReference>
<dbReference type="PROSITE" id="PS51832">
    <property type="entry name" value="HD_GYP"/>
    <property type="match status" value="1"/>
</dbReference>
<dbReference type="Pfam" id="PF13487">
    <property type="entry name" value="HD_5"/>
    <property type="match status" value="1"/>
</dbReference>
<dbReference type="SMART" id="SM00448">
    <property type="entry name" value="REC"/>
    <property type="match status" value="1"/>
</dbReference>
<dbReference type="KEGG" id="peh:Spb1_14630"/>
<dbReference type="InterPro" id="IPR052020">
    <property type="entry name" value="Cyclic_di-GMP/3'3'-cGAMP_PDE"/>
</dbReference>